<evidence type="ECO:0000256" key="1">
    <source>
        <dbReference type="ARBA" id="ARBA00022723"/>
    </source>
</evidence>
<reference evidence="5 6" key="1">
    <citation type="submission" date="2024-04" db="EMBL/GenBank/DDBJ databases">
        <title>Novel species of the genus Ideonella isolated from streams.</title>
        <authorList>
            <person name="Lu H."/>
        </authorList>
    </citation>
    <scope>NUCLEOTIDE SEQUENCE [LARGE SCALE GENOMIC DNA]</scope>
    <source>
        <strain evidence="5 6">LYT19W</strain>
    </source>
</reference>
<sequence length="1282" mass="135258">MTTWRPLSALLAASLLYVGTASAVDLADAPLFSTTSVPGNVALALSVEWPTATTPSYPSTTAYSSASSFVGYFDPEKCYRYIYNATTPTNSYFAPNRAATDRTCTSTGSLPLWSGNYLNWASMQTLDIFRWALTGGYRTTDTASNTVITKTYADVTGGGSIAPDKTITTAVTGATPFNWVSATSSIKNRGISLLITGTNVVAGTNDSAPTSGCVRNVACLANNTRSDYNAQNSYASAGSGNLADAATTYELFINVQVCKPSSGVTKEDNCVAYGDNYKPEGLMQKYSKKLRFAAFGYLNDSNKLRDGGVLRAPMRYLGPTKPVPGSSDITNPDAEWDGSTGVMLTNPDSALATSSTADFGVTVSQSGAMNYLNKFGLTTAGGSRYKSFDPVSELYYTILRYFKNLGPVPEYASMSGATTANKTTWLDGFPVATTWSDPIIYACQKNFILAIGDVNTHRDANLPGTSLWSAAEEPATPSTVTADTSVNVTTATAMVAKLEGLNASIATSYLSAGRADTYYVAGLAYDAHTVDMRSDLSGSQTINTYFVDVMEGQSYWHKSEYWLAAKYGGFTVPDGFRPYDSANSSSTLPTSSWNTNTTPVVAGNPRPDNYFGANQGSAMVDGLNAAFSKIVSEADSQVTTASSSATRKVSSSGNGSYAASYDPKNWTGNVTGSTATFNASGNVTLTDVWDGRALLDAMATTDRKIVTCCTSAGAALPFTTTAMDAATLHSRTLYTSFGAVPGVTGTQSAANFLSYLRGNRLMEQKNGGAYRNRNFRLGDIVGSKANPVAAPQFPYYDATNPGYSAFKTTYKNRATVVYAGANDGMLHAFDGTVSGSSTTKGKELFAYIPSFTYGESSTSSDRYFGTYGLAALGNPGFSHHFYVNATPLAFDIDLGKTSGTSLAEGTWRTVLIGGLGKGGRGYYAIDVTDPTSWTSETAVAGKVMWEFTDSRMGYSYGEPHVVKTAKYGWVVLLASGYNNSDGKAYLFIVNPRTGALLEAVATTAGTTSAPLNMGNIRAYIPDLTDYTADAVYGADLAGNVWRFDLTATSGSYPAPVKLATLTNPSDNALSVTTKPLIGVDPTTQKRYVMVGTGRLLADSDISSSQTQAFVAIVDGTGSSGGFFTSATLPSGYTMPFGRADLSRVTDLTTGISGTASPVGWYHTFSVTSRIAERMNVDGDVSGSLAAFAVNLPNGDACSPAGTSRYFAVNFAKGKTSLLDSNGTALASVSNSSGVATEVNVQSVDGEVRVTVGDSSGQVKSLTVQQDLPSLRRLNWREISTVN</sequence>
<dbReference type="EMBL" id="JBBUTI010000002">
    <property type="protein sequence ID" value="MEK8045430.1"/>
    <property type="molecule type" value="Genomic_DNA"/>
</dbReference>
<dbReference type="RefSeq" id="WP_341397601.1">
    <property type="nucleotide sequence ID" value="NZ_JBBUTI010000002.1"/>
</dbReference>
<keyword evidence="1" id="KW-0479">Metal-binding</keyword>
<evidence type="ECO:0000256" key="2">
    <source>
        <dbReference type="ARBA" id="ARBA00022837"/>
    </source>
</evidence>
<dbReference type="InterPro" id="IPR008707">
    <property type="entry name" value="B-propeller_PilY1"/>
</dbReference>
<organism evidence="5 6">
    <name type="scientific">Ideonella margarita</name>
    <dbReference type="NCBI Taxonomy" id="2984191"/>
    <lineage>
        <taxon>Bacteria</taxon>
        <taxon>Pseudomonadati</taxon>
        <taxon>Pseudomonadota</taxon>
        <taxon>Betaproteobacteria</taxon>
        <taxon>Burkholderiales</taxon>
        <taxon>Sphaerotilaceae</taxon>
        <taxon>Ideonella</taxon>
    </lineage>
</organism>
<evidence type="ECO:0000313" key="5">
    <source>
        <dbReference type="EMBL" id="MEK8045430.1"/>
    </source>
</evidence>
<proteinExistence type="predicted"/>
<dbReference type="Proteomes" id="UP001379945">
    <property type="component" value="Unassembled WGS sequence"/>
</dbReference>
<evidence type="ECO:0000313" key="6">
    <source>
        <dbReference type="Proteomes" id="UP001379945"/>
    </source>
</evidence>
<comment type="caution">
    <text evidence="5">The sequence shown here is derived from an EMBL/GenBank/DDBJ whole genome shotgun (WGS) entry which is preliminary data.</text>
</comment>
<dbReference type="Pfam" id="PF05567">
    <property type="entry name" value="T4P_PilY1"/>
    <property type="match status" value="1"/>
</dbReference>
<evidence type="ECO:0000256" key="3">
    <source>
        <dbReference type="SAM" id="SignalP"/>
    </source>
</evidence>
<name>A0ABU9C0P8_9BURK</name>
<keyword evidence="6" id="KW-1185">Reference proteome</keyword>
<gene>
    <name evidence="5" type="ORF">AACH00_03610</name>
</gene>
<protein>
    <submittedName>
        <fullName evidence="5">PilC/PilY family type IV pilus protein</fullName>
    </submittedName>
</protein>
<feature type="chain" id="PRO_5046317044" evidence="3">
    <location>
        <begin position="24"/>
        <end position="1282"/>
    </location>
</feature>
<evidence type="ECO:0000259" key="4">
    <source>
        <dbReference type="Pfam" id="PF05567"/>
    </source>
</evidence>
<feature type="domain" description="PilY1 beta-propeller" evidence="4">
    <location>
        <begin position="777"/>
        <end position="1114"/>
    </location>
</feature>
<keyword evidence="2" id="KW-0106">Calcium</keyword>
<feature type="signal peptide" evidence="3">
    <location>
        <begin position="1"/>
        <end position="23"/>
    </location>
</feature>
<keyword evidence="3" id="KW-0732">Signal</keyword>
<accession>A0ABU9C0P8</accession>